<organism evidence="3 4">
    <name type="scientific">Dissostichus mawsoni</name>
    <name type="common">Antarctic cod</name>
    <dbReference type="NCBI Taxonomy" id="36200"/>
    <lineage>
        <taxon>Eukaryota</taxon>
        <taxon>Metazoa</taxon>
        <taxon>Chordata</taxon>
        <taxon>Craniata</taxon>
        <taxon>Vertebrata</taxon>
        <taxon>Euteleostomi</taxon>
        <taxon>Actinopterygii</taxon>
        <taxon>Neopterygii</taxon>
        <taxon>Teleostei</taxon>
        <taxon>Neoteleostei</taxon>
        <taxon>Acanthomorphata</taxon>
        <taxon>Eupercaria</taxon>
        <taxon>Perciformes</taxon>
        <taxon>Notothenioidei</taxon>
        <taxon>Nototheniidae</taxon>
        <taxon>Dissostichus</taxon>
    </lineage>
</organism>
<evidence type="ECO:0000256" key="1">
    <source>
        <dbReference type="SAM" id="Coils"/>
    </source>
</evidence>
<keyword evidence="4" id="KW-1185">Reference proteome</keyword>
<accession>A0A7J5Y2P4</accession>
<reference evidence="3 4" key="1">
    <citation type="submission" date="2020-03" db="EMBL/GenBank/DDBJ databases">
        <title>Dissostichus mawsoni Genome sequencing and assembly.</title>
        <authorList>
            <person name="Park H."/>
        </authorList>
    </citation>
    <scope>NUCLEOTIDE SEQUENCE [LARGE SCALE GENOMIC DNA]</scope>
    <source>
        <strain evidence="3">DM0001</strain>
        <tissue evidence="3">Muscle</tissue>
    </source>
</reference>
<dbReference type="OrthoDB" id="10067503at2759"/>
<keyword evidence="1" id="KW-0175">Coiled coil</keyword>
<dbReference type="GO" id="GO:0061909">
    <property type="term" value="P:autophagosome-lysosome fusion"/>
    <property type="evidence" value="ECO:0007669"/>
    <property type="project" value="TreeGrafter"/>
</dbReference>
<protein>
    <recommendedName>
        <fullName evidence="2">Rubicon Homology domain-containing protein</fullName>
    </recommendedName>
</protein>
<evidence type="ECO:0000313" key="4">
    <source>
        <dbReference type="Proteomes" id="UP000518266"/>
    </source>
</evidence>
<dbReference type="Proteomes" id="UP000518266">
    <property type="component" value="Unassembled WGS sequence"/>
</dbReference>
<dbReference type="AlphaFoldDB" id="A0A7J5Y2P4"/>
<dbReference type="SMART" id="SM01175">
    <property type="entry name" value="DUF4206"/>
    <property type="match status" value="1"/>
</dbReference>
<dbReference type="PANTHER" id="PTHR45971:SF2">
    <property type="entry name" value="PROTEIN ASSOCIATED WITH UVRAG AS AUTOPHAGY ENHANCER"/>
    <property type="match status" value="1"/>
</dbReference>
<feature type="coiled-coil region" evidence="1">
    <location>
        <begin position="206"/>
        <end position="237"/>
    </location>
</feature>
<sequence>MQCGGAGRSWCWSSDATFLHKSSLEEEIRERSRRRGDLIWRPPEYKIIITVQPTLRRSEVVALQHFLVPAAGQNWSTDISRSCGIVTISAVSDFSKQLLDSLWFQPLFHLQTLNSRVKELERFREVQDQLMDIQKLLNTCRLSSQVTFDQLPAHLMQRHPFFSLDDLQRLKKGRGGEAESREKRRKILLEMREDLLETFLDSVRERQEVEKKLEISLKESQEEREELQREICSLKEQKETHGYSTSEMENFLEALRDGSEKITSFLTAQTYEQIYEGRKMEEAMKSRLEQDDTVYRLVQQQEDGRELRNTLKKTQDQLKRVRLLWFQEKNSRLEEKQENMDAAKEVEKKPEIILKEFQEEKEELQREICSLKEQMERAKEGEDAEISLKEFQEEKEELQREICSLKEQMERAKEEEKEELQREICSLKEQMERNVEEYQEEKEVLQREICSLKEQKERNVEEYQEEKEVLQREICSLKEQMERNVEEYQENMDAAKEVEKKPEISLKECQEEKEELQRENCSLKEQKERNVEGNTCSTLKQTPGNTKSEMGICLEAQRDETERITSFFTAQRQEQIYERRKMEEAMKGQLEQDYTYSHLVQQQEDGRELRNI</sequence>
<feature type="domain" description="Rubicon Homology" evidence="2">
    <location>
        <begin position="81"/>
        <end position="288"/>
    </location>
</feature>
<evidence type="ECO:0000313" key="3">
    <source>
        <dbReference type="EMBL" id="KAF3843704.1"/>
    </source>
</evidence>
<dbReference type="GO" id="GO:1901981">
    <property type="term" value="F:phosphatidylinositol phosphate binding"/>
    <property type="evidence" value="ECO:0007669"/>
    <property type="project" value="TreeGrafter"/>
</dbReference>
<dbReference type="Pfam" id="PF13901">
    <property type="entry name" value="RH_dom"/>
    <property type="match status" value="1"/>
</dbReference>
<dbReference type="InterPro" id="IPR025258">
    <property type="entry name" value="RH_dom"/>
</dbReference>
<comment type="caution">
    <text evidence="3">The sequence shown here is derived from an EMBL/GenBank/DDBJ whole genome shotgun (WGS) entry which is preliminary data.</text>
</comment>
<dbReference type="GO" id="GO:0061910">
    <property type="term" value="P:autophagosome-endosome fusion"/>
    <property type="evidence" value="ECO:0007669"/>
    <property type="project" value="TreeGrafter"/>
</dbReference>
<dbReference type="GO" id="GO:0000421">
    <property type="term" value="C:autophagosome membrane"/>
    <property type="evidence" value="ECO:0007669"/>
    <property type="project" value="TreeGrafter"/>
</dbReference>
<proteinExistence type="predicted"/>
<gene>
    <name evidence="3" type="ORF">F7725_002553</name>
</gene>
<dbReference type="PANTHER" id="PTHR45971">
    <property type="entry name" value="PHOX (PX) DOMAIN-CONTAINING PROTEIN"/>
    <property type="match status" value="1"/>
</dbReference>
<dbReference type="GO" id="GO:0097352">
    <property type="term" value="P:autophagosome maturation"/>
    <property type="evidence" value="ECO:0007669"/>
    <property type="project" value="TreeGrafter"/>
</dbReference>
<feature type="coiled-coil region" evidence="1">
    <location>
        <begin position="297"/>
        <end position="529"/>
    </location>
</feature>
<dbReference type="EMBL" id="JAAKFY010000018">
    <property type="protein sequence ID" value="KAF3843704.1"/>
    <property type="molecule type" value="Genomic_DNA"/>
</dbReference>
<name>A0A7J5Y2P4_DISMA</name>
<dbReference type="InterPro" id="IPR052428">
    <property type="entry name" value="Autophagy_HostDef_Reg"/>
</dbReference>
<evidence type="ECO:0000259" key="2">
    <source>
        <dbReference type="SMART" id="SM01175"/>
    </source>
</evidence>